<dbReference type="RefSeq" id="WP_016309804.1">
    <property type="nucleotide sequence ID" value="NZ_KE159646.1"/>
</dbReference>
<dbReference type="AlphaFoldDB" id="R9L605"/>
<dbReference type="HOGENOM" id="CLU_1233454_0_0_11"/>
<sequence>MSDALRRALRISVPIVVGLLAIACFLRIDYVNAHAPQIVEENYENADWVDLDGSFAGLADEKTNGLSLKLESSQIMSPKQFLEAYGEASVDLSKDILGKYDDIKVEEADTLSVLVVKLAVKCAPENSDGYFAAIDWRAISSKNPSLSMQPDWDLWEISDPKMTDQSMFRIEPGTEFDLVVPFSIQAEERYFEASNLRTRLPLKEGEYKLVVTNSPIRKIILFSAGYRS</sequence>
<dbReference type="Proteomes" id="UP000014204">
    <property type="component" value="Unassembled WGS sequence"/>
</dbReference>
<dbReference type="Pfam" id="PF16431">
    <property type="entry name" value="DUF5028"/>
    <property type="match status" value="1"/>
</dbReference>
<protein>
    <recommendedName>
        <fullName evidence="3">DUF5028 domain-containing protein</fullName>
    </recommendedName>
</protein>
<proteinExistence type="predicted"/>
<dbReference type="EMBL" id="ASSY01000008">
    <property type="protein sequence ID" value="EOS51187.1"/>
    <property type="molecule type" value="Genomic_DNA"/>
</dbReference>
<dbReference type="STRING" id="1235794.C811_01606"/>
<evidence type="ECO:0008006" key="3">
    <source>
        <dbReference type="Google" id="ProtNLM"/>
    </source>
</evidence>
<comment type="caution">
    <text evidence="1">The sequence shown here is derived from an EMBL/GenBank/DDBJ whole genome shotgun (WGS) entry which is preliminary data.</text>
</comment>
<accession>R9L605</accession>
<gene>
    <name evidence="1" type="ORF">C811_01606</name>
</gene>
<dbReference type="eggNOG" id="ENOG50338K0">
    <property type="taxonomic scope" value="Bacteria"/>
</dbReference>
<dbReference type="PROSITE" id="PS51257">
    <property type="entry name" value="PROKAR_LIPOPROTEIN"/>
    <property type="match status" value="1"/>
</dbReference>
<evidence type="ECO:0000313" key="1">
    <source>
        <dbReference type="EMBL" id="EOS51187.1"/>
    </source>
</evidence>
<organism evidence="1 2">
    <name type="scientific">Adlercreutzia caecimuris B7</name>
    <dbReference type="NCBI Taxonomy" id="1235794"/>
    <lineage>
        <taxon>Bacteria</taxon>
        <taxon>Bacillati</taxon>
        <taxon>Actinomycetota</taxon>
        <taxon>Coriobacteriia</taxon>
        <taxon>Eggerthellales</taxon>
        <taxon>Eggerthellaceae</taxon>
        <taxon>Adlercreutzia</taxon>
    </lineage>
</organism>
<dbReference type="OrthoDB" id="3196858at2"/>
<reference evidence="1 2" key="1">
    <citation type="submission" date="2013-04" db="EMBL/GenBank/DDBJ databases">
        <title>The Genome Sequence of Enterorhabdus caecimuris B7.</title>
        <authorList>
            <consortium name="The Broad Institute Genomics Platform"/>
            <consortium name="The Broad Institute Genome Sequencing Center for Infectious Disease"/>
            <person name="Earl A."/>
            <person name="Xavier R."/>
            <person name="Elson C."/>
            <person name="Duck W."/>
            <person name="Walker B."/>
            <person name="Young S."/>
            <person name="Zeng Q."/>
            <person name="Gargeya S."/>
            <person name="Fitzgerald M."/>
            <person name="Haas B."/>
            <person name="Abouelleil A."/>
            <person name="Allen A.W."/>
            <person name="Alvarado L."/>
            <person name="Arachchi H.M."/>
            <person name="Berlin A.M."/>
            <person name="Chapman S.B."/>
            <person name="Gainer-Dewar J."/>
            <person name="Goldberg J."/>
            <person name="Griggs A."/>
            <person name="Gujja S."/>
            <person name="Hansen M."/>
            <person name="Howarth C."/>
            <person name="Imamovic A."/>
            <person name="Ireland A."/>
            <person name="Larimer J."/>
            <person name="McCowan C."/>
            <person name="Murphy C."/>
            <person name="Pearson M."/>
            <person name="Poon T.W."/>
            <person name="Priest M."/>
            <person name="Roberts A."/>
            <person name="Saif S."/>
            <person name="Shea T."/>
            <person name="Sisk P."/>
            <person name="Sykes S."/>
            <person name="Wortman J."/>
            <person name="Nusbaum C."/>
            <person name="Birren B."/>
        </authorList>
    </citation>
    <scope>NUCLEOTIDE SEQUENCE [LARGE SCALE GENOMIC DNA]</scope>
    <source>
        <strain evidence="1 2">B7</strain>
    </source>
</reference>
<evidence type="ECO:0000313" key="2">
    <source>
        <dbReference type="Proteomes" id="UP000014204"/>
    </source>
</evidence>
<keyword evidence="2" id="KW-1185">Reference proteome</keyword>
<dbReference type="InterPro" id="IPR032209">
    <property type="entry name" value="DUF5028"/>
</dbReference>
<name>R9L605_9ACTN</name>
<dbReference type="GeneID" id="82191066"/>